<keyword evidence="3" id="KW-1185">Reference proteome</keyword>
<evidence type="ECO:0000256" key="1">
    <source>
        <dbReference type="SAM" id="MobiDB-lite"/>
    </source>
</evidence>
<comment type="caution">
    <text evidence="2">The sequence shown here is derived from an EMBL/GenBank/DDBJ whole genome shotgun (WGS) entry which is preliminary data.</text>
</comment>
<dbReference type="PANTHER" id="PTHR35122:SF2">
    <property type="entry name" value="OS04G0598000 PROTEIN"/>
    <property type="match status" value="1"/>
</dbReference>
<accession>A0AAE1N7T6</accession>
<evidence type="ECO:0000313" key="2">
    <source>
        <dbReference type="EMBL" id="KAK4285015.1"/>
    </source>
</evidence>
<name>A0AAE1N7T6_9FABA</name>
<dbReference type="Pfam" id="PF22272">
    <property type="entry name" value="LEA_3b"/>
    <property type="match status" value="1"/>
</dbReference>
<dbReference type="EMBL" id="JAWXYG010000001">
    <property type="protein sequence ID" value="KAK4285015.1"/>
    <property type="molecule type" value="Genomic_DNA"/>
</dbReference>
<protein>
    <recommendedName>
        <fullName evidence="4">Late embryogenesis abundant protein</fullName>
    </recommendedName>
</protein>
<reference evidence="2" key="1">
    <citation type="submission" date="2023-10" db="EMBL/GenBank/DDBJ databases">
        <title>Chromosome-level genome of the transformable northern wattle, Acacia crassicarpa.</title>
        <authorList>
            <person name="Massaro I."/>
            <person name="Sinha N.R."/>
            <person name="Poethig S."/>
            <person name="Leichty A.R."/>
        </authorList>
    </citation>
    <scope>NUCLEOTIDE SEQUENCE</scope>
    <source>
        <strain evidence="2">Acra3RX</strain>
        <tissue evidence="2">Leaf</tissue>
    </source>
</reference>
<proteinExistence type="predicted"/>
<dbReference type="Proteomes" id="UP001293593">
    <property type="component" value="Unassembled WGS sequence"/>
</dbReference>
<sequence>MAANSSSRGIASIGKRFVSQIWLANTSSRRATYSSSYEKNLDDQVSPSAVPDDVIQAAQSDKYWAPHPQTGVFGPASEQAGASSATNGNGGDRSFHSAADAGVETVMEEKAWFRPVSLEDSEKPDN</sequence>
<dbReference type="PANTHER" id="PTHR35122">
    <property type="entry name" value="OSJNBA0093F12.14 PROTEIN"/>
    <property type="match status" value="1"/>
</dbReference>
<organism evidence="2 3">
    <name type="scientific">Acacia crassicarpa</name>
    <name type="common">northern wattle</name>
    <dbReference type="NCBI Taxonomy" id="499986"/>
    <lineage>
        <taxon>Eukaryota</taxon>
        <taxon>Viridiplantae</taxon>
        <taxon>Streptophyta</taxon>
        <taxon>Embryophyta</taxon>
        <taxon>Tracheophyta</taxon>
        <taxon>Spermatophyta</taxon>
        <taxon>Magnoliopsida</taxon>
        <taxon>eudicotyledons</taxon>
        <taxon>Gunneridae</taxon>
        <taxon>Pentapetalae</taxon>
        <taxon>rosids</taxon>
        <taxon>fabids</taxon>
        <taxon>Fabales</taxon>
        <taxon>Fabaceae</taxon>
        <taxon>Caesalpinioideae</taxon>
        <taxon>mimosoid clade</taxon>
        <taxon>Acacieae</taxon>
        <taxon>Acacia</taxon>
    </lineage>
</organism>
<gene>
    <name evidence="2" type="ORF">QN277_001766</name>
</gene>
<dbReference type="AlphaFoldDB" id="A0AAE1N7T6"/>
<feature type="region of interest" description="Disordered" evidence="1">
    <location>
        <begin position="62"/>
        <end position="101"/>
    </location>
</feature>
<evidence type="ECO:0000313" key="3">
    <source>
        <dbReference type="Proteomes" id="UP001293593"/>
    </source>
</evidence>
<dbReference type="InterPro" id="IPR039291">
    <property type="entry name" value="At5g17165-like"/>
</dbReference>
<evidence type="ECO:0008006" key="4">
    <source>
        <dbReference type="Google" id="ProtNLM"/>
    </source>
</evidence>